<dbReference type="CDD" id="cd03467">
    <property type="entry name" value="Rieske"/>
    <property type="match status" value="1"/>
</dbReference>
<feature type="domain" description="Rieske" evidence="6">
    <location>
        <begin position="28"/>
        <end position="96"/>
    </location>
</feature>
<evidence type="ECO:0000256" key="5">
    <source>
        <dbReference type="SAM" id="Phobius"/>
    </source>
</evidence>
<dbReference type="AlphaFoldDB" id="A0A6C0LH60"/>
<evidence type="ECO:0000256" key="1">
    <source>
        <dbReference type="ARBA" id="ARBA00022714"/>
    </source>
</evidence>
<feature type="transmembrane region" description="Helical" evidence="5">
    <location>
        <begin position="6"/>
        <end position="25"/>
    </location>
</feature>
<protein>
    <recommendedName>
        <fullName evidence="6">Rieske domain-containing protein</fullName>
    </recommendedName>
</protein>
<dbReference type="GO" id="GO:0051537">
    <property type="term" value="F:2 iron, 2 sulfur cluster binding"/>
    <property type="evidence" value="ECO:0007669"/>
    <property type="project" value="UniProtKB-KW"/>
</dbReference>
<organism evidence="7">
    <name type="scientific">viral metagenome</name>
    <dbReference type="NCBI Taxonomy" id="1070528"/>
    <lineage>
        <taxon>unclassified sequences</taxon>
        <taxon>metagenomes</taxon>
        <taxon>organismal metagenomes</taxon>
    </lineage>
</organism>
<accession>A0A6C0LH60</accession>
<keyword evidence="5" id="KW-1133">Transmembrane helix</keyword>
<keyword evidence="1" id="KW-0001">2Fe-2S</keyword>
<dbReference type="PROSITE" id="PS51296">
    <property type="entry name" value="RIESKE"/>
    <property type="match status" value="1"/>
</dbReference>
<keyword evidence="4" id="KW-0411">Iron-sulfur</keyword>
<sequence length="289" mass="34589">MFKITYIILNFILPIFNAFILPQFVREWHPIGIESQIDKNKPYNFNIGKLPMVLWYDYNNTPTSTINICKHLGARLDNGIINNGCLLCANHLTAYNQTDAIGNVMAKNGLLWWSYKSYSRSPPLNFKEKENKFNINYIDINVSLVNVILEFIYSNNKIDVIQKNNKFFFTEKLFNNAEHKFFYRYPYYLKGSVNNKINYVINFLPLEENKTRLYISISNNFIDSTIFMNYFLNSKLNNLKNYNENSYLKYLIILKEDKTYMKKLYSLFEKYLFPNDFTISCFYKYKQFY</sequence>
<evidence type="ECO:0000259" key="6">
    <source>
        <dbReference type="PROSITE" id="PS51296"/>
    </source>
</evidence>
<evidence type="ECO:0000313" key="7">
    <source>
        <dbReference type="EMBL" id="QHU29740.1"/>
    </source>
</evidence>
<evidence type="ECO:0000256" key="2">
    <source>
        <dbReference type="ARBA" id="ARBA00022723"/>
    </source>
</evidence>
<dbReference type="InterPro" id="IPR017941">
    <property type="entry name" value="Rieske_2Fe-2S"/>
</dbReference>
<keyword evidence="5" id="KW-0812">Transmembrane</keyword>
<proteinExistence type="predicted"/>
<dbReference type="Pfam" id="PF00355">
    <property type="entry name" value="Rieske"/>
    <property type="match status" value="1"/>
</dbReference>
<keyword evidence="3" id="KW-0408">Iron</keyword>
<name>A0A6C0LH60_9ZZZZ</name>
<dbReference type="SUPFAM" id="SSF50022">
    <property type="entry name" value="ISP domain"/>
    <property type="match status" value="1"/>
</dbReference>
<keyword evidence="2" id="KW-0479">Metal-binding</keyword>
<dbReference type="EMBL" id="MN740495">
    <property type="protein sequence ID" value="QHU29740.1"/>
    <property type="molecule type" value="Genomic_DNA"/>
</dbReference>
<dbReference type="GO" id="GO:0046872">
    <property type="term" value="F:metal ion binding"/>
    <property type="evidence" value="ECO:0007669"/>
    <property type="project" value="UniProtKB-KW"/>
</dbReference>
<dbReference type="InterPro" id="IPR036922">
    <property type="entry name" value="Rieske_2Fe-2S_sf"/>
</dbReference>
<evidence type="ECO:0000256" key="3">
    <source>
        <dbReference type="ARBA" id="ARBA00023004"/>
    </source>
</evidence>
<keyword evidence="5" id="KW-0472">Membrane</keyword>
<reference evidence="7" key="1">
    <citation type="journal article" date="2020" name="Nature">
        <title>Giant virus diversity and host interactions through global metagenomics.</title>
        <authorList>
            <person name="Schulz F."/>
            <person name="Roux S."/>
            <person name="Paez-Espino D."/>
            <person name="Jungbluth S."/>
            <person name="Walsh D.A."/>
            <person name="Denef V.J."/>
            <person name="McMahon K.D."/>
            <person name="Konstantinidis K.T."/>
            <person name="Eloe-Fadrosh E.A."/>
            <person name="Kyrpides N.C."/>
            <person name="Woyke T."/>
        </authorList>
    </citation>
    <scope>NUCLEOTIDE SEQUENCE</scope>
    <source>
        <strain evidence="7">GVMAG-M-3300027804-48</strain>
    </source>
</reference>
<evidence type="ECO:0000256" key="4">
    <source>
        <dbReference type="ARBA" id="ARBA00023014"/>
    </source>
</evidence>
<dbReference type="Gene3D" id="2.102.10.10">
    <property type="entry name" value="Rieske [2Fe-2S] iron-sulphur domain"/>
    <property type="match status" value="1"/>
</dbReference>